<comment type="caution">
    <text evidence="10">The sequence shown here is derived from an EMBL/GenBank/DDBJ whole genome shotgun (WGS) entry which is preliminary data.</text>
</comment>
<dbReference type="Gene3D" id="3.30.160.60">
    <property type="entry name" value="Classic Zinc Finger"/>
    <property type="match status" value="1"/>
</dbReference>
<evidence type="ECO:0000256" key="8">
    <source>
        <dbReference type="SAM" id="MobiDB-lite"/>
    </source>
</evidence>
<dbReference type="GO" id="GO:0042273">
    <property type="term" value="P:ribosomal large subunit biogenesis"/>
    <property type="evidence" value="ECO:0007669"/>
    <property type="project" value="TreeGrafter"/>
</dbReference>
<dbReference type="Gene3D" id="3.60.40.10">
    <property type="entry name" value="PPM-type phosphatase domain"/>
    <property type="match status" value="1"/>
</dbReference>
<dbReference type="InterPro" id="IPR040025">
    <property type="entry name" value="Znf622/Rei1/Reh1"/>
</dbReference>
<evidence type="ECO:0000256" key="5">
    <source>
        <dbReference type="ARBA" id="ARBA00022737"/>
    </source>
</evidence>
<evidence type="ECO:0000256" key="1">
    <source>
        <dbReference type="ARBA" id="ARBA00004496"/>
    </source>
</evidence>
<dbReference type="Pfam" id="PF12756">
    <property type="entry name" value="zf-C2H2_2"/>
    <property type="match status" value="1"/>
</dbReference>
<dbReference type="InterPro" id="IPR003604">
    <property type="entry name" value="Matrin/U1-like-C_Znf_C2H2"/>
</dbReference>
<feature type="region of interest" description="Disordered" evidence="8">
    <location>
        <begin position="229"/>
        <end position="276"/>
    </location>
</feature>
<dbReference type="Proteomes" id="UP000613580">
    <property type="component" value="Unassembled WGS sequence"/>
</dbReference>
<keyword evidence="6" id="KW-0862">Zinc</keyword>
<dbReference type="AlphaFoldDB" id="A0A8H6SF10"/>
<proteinExistence type="inferred from homology"/>
<feature type="compositionally biased region" description="Low complexity" evidence="8">
    <location>
        <begin position="252"/>
        <end position="262"/>
    </location>
</feature>
<keyword evidence="11" id="KW-1185">Reference proteome</keyword>
<dbReference type="Pfam" id="PF12874">
    <property type="entry name" value="zf-met"/>
    <property type="match status" value="1"/>
</dbReference>
<evidence type="ECO:0000256" key="2">
    <source>
        <dbReference type="ARBA" id="ARBA00022490"/>
    </source>
</evidence>
<dbReference type="OrthoDB" id="19329at2759"/>
<keyword evidence="3" id="KW-0690">Ribosome biogenesis</keyword>
<evidence type="ECO:0000256" key="3">
    <source>
        <dbReference type="ARBA" id="ARBA00022517"/>
    </source>
</evidence>
<dbReference type="PANTHER" id="PTHR13182">
    <property type="entry name" value="ZINC FINGER PROTEIN 622"/>
    <property type="match status" value="1"/>
</dbReference>
<feature type="region of interest" description="Disordered" evidence="8">
    <location>
        <begin position="409"/>
        <end position="463"/>
    </location>
</feature>
<dbReference type="InterPro" id="IPR013087">
    <property type="entry name" value="Znf_C2H2_type"/>
</dbReference>
<protein>
    <submittedName>
        <fullName evidence="10">Zinc finger protein 622-like protein</fullName>
    </submittedName>
</protein>
<name>A0A8H6SF10_MYCCL</name>
<comment type="subcellular location">
    <subcellularLocation>
        <location evidence="1">Cytoplasm</location>
    </subcellularLocation>
</comment>
<evidence type="ECO:0000256" key="4">
    <source>
        <dbReference type="ARBA" id="ARBA00022723"/>
    </source>
</evidence>
<dbReference type="InterPro" id="IPR036457">
    <property type="entry name" value="PPM-type-like_dom_sf"/>
</dbReference>
<reference evidence="10" key="1">
    <citation type="submission" date="2020-05" db="EMBL/GenBank/DDBJ databases">
        <title>Mycena genomes resolve the evolution of fungal bioluminescence.</title>
        <authorList>
            <person name="Tsai I.J."/>
        </authorList>
    </citation>
    <scope>NUCLEOTIDE SEQUENCE</scope>
    <source>
        <strain evidence="10">110903Hualien_Pintung</strain>
    </source>
</reference>
<accession>A0A8H6SF10</accession>
<evidence type="ECO:0000313" key="10">
    <source>
        <dbReference type="EMBL" id="KAF7298189.1"/>
    </source>
</evidence>
<keyword evidence="5" id="KW-0677">Repeat</keyword>
<dbReference type="SUPFAM" id="SSF81606">
    <property type="entry name" value="PP2C-like"/>
    <property type="match status" value="1"/>
</dbReference>
<feature type="domain" description="C2H2-type" evidence="9">
    <location>
        <begin position="215"/>
        <end position="237"/>
    </location>
</feature>
<feature type="compositionally biased region" description="Acidic residues" evidence="8">
    <location>
        <begin position="426"/>
        <end position="456"/>
    </location>
</feature>
<dbReference type="SMART" id="SM00355">
    <property type="entry name" value="ZnF_C2H2"/>
    <property type="match status" value="4"/>
</dbReference>
<keyword evidence="2" id="KW-0963">Cytoplasm</keyword>
<evidence type="ECO:0000256" key="6">
    <source>
        <dbReference type="ARBA" id="ARBA00022833"/>
    </source>
</evidence>
<dbReference type="GO" id="GO:0003676">
    <property type="term" value="F:nucleic acid binding"/>
    <property type="evidence" value="ECO:0007669"/>
    <property type="project" value="InterPro"/>
</dbReference>
<dbReference type="GO" id="GO:0030687">
    <property type="term" value="C:preribosome, large subunit precursor"/>
    <property type="evidence" value="ECO:0007669"/>
    <property type="project" value="TreeGrafter"/>
</dbReference>
<comment type="similarity">
    <text evidence="7">Belongs to the REI1 family.</text>
</comment>
<dbReference type="SUPFAM" id="SSF57667">
    <property type="entry name" value="beta-beta-alpha zinc fingers"/>
    <property type="match status" value="2"/>
</dbReference>
<sequence length="582" mass="64871">MTEQPRNAYGQLYTILEEPKVTSELERLSFAASPLPGTELVDIQPCPTPDERTQDRHFIADWQLPNGLWRFRAVFDGHGGHETVDLTVRDVPTAIHDALVAIVTEQAQPEPSVISDLLRDTVAAVDAKIGEEFLALFPGATTMSSNAPLFTCLSCSIAFHAAEDQRAHYRSDHHRYNMKRRVASLPPVSLEVFNQKVLDRRLETSIMSSPKGSHCDVCNKTYTTENAYRSHIQSKKHKEMELKPRPAPTPRPDAATPTAEDPAPAPASPALETIEEPKSVSLVVSDDASDSEINQTIDEKIAAARARLSPNSCLFCPQEAPTLDENLEHMSSVHSFFVPDAEYLVDLTGLIAYLGEKIAVGNVCIFCNGKGKEFRTLEATRKHMLDKSHCKIAYDSEDDRLEVSDYYDFSSSYPAEDDGKSSTEQGEWEDVEDGSDDDESVDEEVAEDSESEDDLPDSGITYGENEMQLVLPSGIRIGHRKLRYQPQTYHGSRRGKTEDPESGAALVRRLLADKNSALVPRKGGFGAFGSGTEVVKARNRGEAREAGRHVREFRDQKRRENFKTRIAFINNNQKHFRDPLLQ</sequence>
<evidence type="ECO:0000256" key="7">
    <source>
        <dbReference type="ARBA" id="ARBA00034126"/>
    </source>
</evidence>
<organism evidence="10 11">
    <name type="scientific">Mycena chlorophos</name>
    <name type="common">Agaric fungus</name>
    <name type="synonym">Agaricus chlorophos</name>
    <dbReference type="NCBI Taxonomy" id="658473"/>
    <lineage>
        <taxon>Eukaryota</taxon>
        <taxon>Fungi</taxon>
        <taxon>Dikarya</taxon>
        <taxon>Basidiomycota</taxon>
        <taxon>Agaricomycotina</taxon>
        <taxon>Agaricomycetes</taxon>
        <taxon>Agaricomycetidae</taxon>
        <taxon>Agaricales</taxon>
        <taxon>Marasmiineae</taxon>
        <taxon>Mycenaceae</taxon>
        <taxon>Mycena</taxon>
    </lineage>
</organism>
<evidence type="ECO:0000259" key="9">
    <source>
        <dbReference type="PROSITE" id="PS00028"/>
    </source>
</evidence>
<evidence type="ECO:0000313" key="11">
    <source>
        <dbReference type="Proteomes" id="UP000613580"/>
    </source>
</evidence>
<keyword evidence="4" id="KW-0479">Metal-binding</keyword>
<dbReference type="GO" id="GO:0008270">
    <property type="term" value="F:zinc ion binding"/>
    <property type="evidence" value="ECO:0007669"/>
    <property type="project" value="InterPro"/>
</dbReference>
<dbReference type="InterPro" id="IPR036236">
    <property type="entry name" value="Znf_C2H2_sf"/>
</dbReference>
<dbReference type="GO" id="GO:0005737">
    <property type="term" value="C:cytoplasm"/>
    <property type="evidence" value="ECO:0007669"/>
    <property type="project" value="UniProtKB-SubCell"/>
</dbReference>
<dbReference type="PROSITE" id="PS00028">
    <property type="entry name" value="ZINC_FINGER_C2H2_1"/>
    <property type="match status" value="1"/>
</dbReference>
<dbReference type="InterPro" id="IPR041661">
    <property type="entry name" value="ZN622/Rei1/Reh1_Znf-C2H2"/>
</dbReference>
<dbReference type="PANTHER" id="PTHR13182:SF8">
    <property type="entry name" value="CYTOPLASMIC 60S SUBUNIT BIOGENESIS FACTOR ZNF622"/>
    <property type="match status" value="1"/>
</dbReference>
<dbReference type="EMBL" id="JACAZE010000015">
    <property type="protein sequence ID" value="KAF7298189.1"/>
    <property type="molecule type" value="Genomic_DNA"/>
</dbReference>
<dbReference type="SMART" id="SM00451">
    <property type="entry name" value="ZnF_U1"/>
    <property type="match status" value="2"/>
</dbReference>
<gene>
    <name evidence="10" type="ORF">HMN09_01040700</name>
</gene>